<dbReference type="Proteomes" id="UP000077177">
    <property type="component" value="Chromosome"/>
</dbReference>
<dbReference type="EMBL" id="CP011390">
    <property type="protein sequence ID" value="ANE51819.1"/>
    <property type="molecule type" value="Genomic_DNA"/>
</dbReference>
<evidence type="ECO:0000313" key="2">
    <source>
        <dbReference type="Proteomes" id="UP000077177"/>
    </source>
</evidence>
<sequence>MPDKNEKERRKQLLNDLSKKAEEEFENSLPMSRDHFKKLFDYLDTELIDKGCDDTNCLTKSFLDKIGAANTDEILEWLADKGGYCDCEILANVEEQFE</sequence>
<keyword evidence="2" id="KW-1185">Reference proteome</keyword>
<evidence type="ECO:0008006" key="3">
    <source>
        <dbReference type="Google" id="ProtNLM"/>
    </source>
</evidence>
<evidence type="ECO:0000313" key="1">
    <source>
        <dbReference type="EMBL" id="ANE51819.1"/>
    </source>
</evidence>
<accession>A0A172TXK1</accession>
<reference evidence="2" key="1">
    <citation type="submission" date="2015-01" db="EMBL/GenBank/DDBJ databases">
        <title>Flavisolibacter sp./LCS9/ whole genome sequencing.</title>
        <authorList>
            <person name="Kim M.K."/>
            <person name="Srinivasan S."/>
            <person name="Lee J.-J."/>
        </authorList>
    </citation>
    <scope>NUCLEOTIDE SEQUENCE [LARGE SCALE GENOMIC DNA]</scope>
    <source>
        <strain evidence="2">LCS9</strain>
    </source>
</reference>
<name>A0A172TXK1_9BACT</name>
<dbReference type="KEGG" id="fla:SY85_16305"/>
<protein>
    <recommendedName>
        <fullName evidence="3">DUF2695 domain-containing protein</fullName>
    </recommendedName>
</protein>
<proteinExistence type="predicted"/>
<dbReference type="InterPro" id="IPR024248">
    <property type="entry name" value="DUF2695"/>
</dbReference>
<organism evidence="1 2">
    <name type="scientific">Flavisolibacter tropicus</name>
    <dbReference type="NCBI Taxonomy" id="1492898"/>
    <lineage>
        <taxon>Bacteria</taxon>
        <taxon>Pseudomonadati</taxon>
        <taxon>Bacteroidota</taxon>
        <taxon>Chitinophagia</taxon>
        <taxon>Chitinophagales</taxon>
        <taxon>Chitinophagaceae</taxon>
        <taxon>Flavisolibacter</taxon>
    </lineage>
</organism>
<dbReference type="RefSeq" id="WP_066405952.1">
    <property type="nucleotide sequence ID" value="NZ_CP011390.1"/>
</dbReference>
<reference evidence="1 2" key="2">
    <citation type="journal article" date="2016" name="Int. J. Syst. Evol. Microbiol.">
        <title>Flavisolibacter tropicus sp. nov., isolated from tropical soil.</title>
        <authorList>
            <person name="Lee J.J."/>
            <person name="Kang M.S."/>
            <person name="Kim G.S."/>
            <person name="Lee C.S."/>
            <person name="Lim S."/>
            <person name="Lee J."/>
            <person name="Roh S.H."/>
            <person name="Kang H."/>
            <person name="Ha J.M."/>
            <person name="Bae S."/>
            <person name="Jung H.Y."/>
            <person name="Kim M.K."/>
        </authorList>
    </citation>
    <scope>NUCLEOTIDE SEQUENCE [LARGE SCALE GENOMIC DNA]</scope>
    <source>
        <strain evidence="1 2">LCS9</strain>
    </source>
</reference>
<dbReference type="OrthoDB" id="95751at2"/>
<dbReference type="STRING" id="1492898.SY85_16305"/>
<dbReference type="Pfam" id="PF10905">
    <property type="entry name" value="DUF2695"/>
    <property type="match status" value="1"/>
</dbReference>
<dbReference type="AlphaFoldDB" id="A0A172TXK1"/>
<gene>
    <name evidence="1" type="ORF">SY85_16305</name>
</gene>